<evidence type="ECO:0000313" key="2">
    <source>
        <dbReference type="EMBL" id="GFH26800.1"/>
    </source>
</evidence>
<feature type="domain" description="Transcription factor IIIC subunit 5 HTH" evidence="1">
    <location>
        <begin position="10"/>
        <end position="82"/>
    </location>
</feature>
<dbReference type="Pfam" id="PF09734">
    <property type="entry name" value="Tau95"/>
    <property type="match status" value="1"/>
</dbReference>
<comment type="caution">
    <text evidence="2">The sequence shown here is derived from an EMBL/GenBank/DDBJ whole genome shotgun (WGS) entry which is preliminary data.</text>
</comment>
<evidence type="ECO:0000259" key="1">
    <source>
        <dbReference type="Pfam" id="PF09734"/>
    </source>
</evidence>
<sequence>EVQGHALLLAVAQLLEQRPVWTPLMLEQAVRDARGQAGLTLQPALAKLAYMMKTGPWRGCLIRKGYDPRLTPSSKRYQAITYTLPDDW</sequence>
<reference evidence="2 3" key="1">
    <citation type="submission" date="2020-02" db="EMBL/GenBank/DDBJ databases">
        <title>Draft genome sequence of Haematococcus lacustris strain NIES-144.</title>
        <authorList>
            <person name="Morimoto D."/>
            <person name="Nakagawa S."/>
            <person name="Yoshida T."/>
            <person name="Sawayama S."/>
        </authorList>
    </citation>
    <scope>NUCLEOTIDE SEQUENCE [LARGE SCALE GENOMIC DNA]</scope>
    <source>
        <strain evidence="2 3">NIES-144</strain>
    </source>
</reference>
<dbReference type="PANTHER" id="PTHR13230:SF5">
    <property type="entry name" value="GENERAL TRANSCRIPTION FACTOR 3C POLYPEPTIDE 5"/>
    <property type="match status" value="1"/>
</dbReference>
<dbReference type="GO" id="GO:0000127">
    <property type="term" value="C:transcription factor TFIIIC complex"/>
    <property type="evidence" value="ECO:0007669"/>
    <property type="project" value="InterPro"/>
</dbReference>
<dbReference type="EMBL" id="BLLF01003246">
    <property type="protein sequence ID" value="GFH26800.1"/>
    <property type="molecule type" value="Genomic_DNA"/>
</dbReference>
<dbReference type="GO" id="GO:0006384">
    <property type="term" value="P:transcription initiation at RNA polymerase III promoter"/>
    <property type="evidence" value="ECO:0007669"/>
    <property type="project" value="InterPro"/>
</dbReference>
<dbReference type="InterPro" id="IPR040454">
    <property type="entry name" value="TF_IIIC_Tfc1/Sfc1"/>
</dbReference>
<accession>A0A699ZZJ9</accession>
<dbReference type="Proteomes" id="UP000485058">
    <property type="component" value="Unassembled WGS sequence"/>
</dbReference>
<organism evidence="2 3">
    <name type="scientific">Haematococcus lacustris</name>
    <name type="common">Green alga</name>
    <name type="synonym">Haematococcus pluvialis</name>
    <dbReference type="NCBI Taxonomy" id="44745"/>
    <lineage>
        <taxon>Eukaryota</taxon>
        <taxon>Viridiplantae</taxon>
        <taxon>Chlorophyta</taxon>
        <taxon>core chlorophytes</taxon>
        <taxon>Chlorophyceae</taxon>
        <taxon>CS clade</taxon>
        <taxon>Chlamydomonadales</taxon>
        <taxon>Haematococcaceae</taxon>
        <taxon>Haematococcus</taxon>
    </lineage>
</organism>
<dbReference type="PANTHER" id="PTHR13230">
    <property type="entry name" value="GENERAL TRANSCRIPTION FACTOR IIIC, POLYPEPTIDE 5"/>
    <property type="match status" value="1"/>
</dbReference>
<dbReference type="GO" id="GO:0001003">
    <property type="term" value="F:RNA polymerase III type 2 promoter sequence-specific DNA binding"/>
    <property type="evidence" value="ECO:0007669"/>
    <property type="project" value="TreeGrafter"/>
</dbReference>
<proteinExistence type="predicted"/>
<dbReference type="InterPro" id="IPR019136">
    <property type="entry name" value="TF_IIIC_su-5_HTH"/>
</dbReference>
<feature type="non-terminal residue" evidence="2">
    <location>
        <position position="1"/>
    </location>
</feature>
<keyword evidence="3" id="KW-1185">Reference proteome</keyword>
<protein>
    <submittedName>
        <fullName evidence="2">Tau95 domain-containing protein</fullName>
    </submittedName>
</protein>
<dbReference type="AlphaFoldDB" id="A0A699ZZJ9"/>
<dbReference type="GO" id="GO:0001002">
    <property type="term" value="F:RNA polymerase III type 1 promoter sequence-specific DNA binding"/>
    <property type="evidence" value="ECO:0007669"/>
    <property type="project" value="TreeGrafter"/>
</dbReference>
<name>A0A699ZZJ9_HAELA</name>
<gene>
    <name evidence="2" type="ORF">HaLaN_25013</name>
</gene>
<evidence type="ECO:0000313" key="3">
    <source>
        <dbReference type="Proteomes" id="UP000485058"/>
    </source>
</evidence>